<evidence type="ECO:0000313" key="4">
    <source>
        <dbReference type="EMBL" id="MBS0031081.1"/>
    </source>
</evidence>
<dbReference type="RefSeq" id="WP_211976216.1">
    <property type="nucleotide sequence ID" value="NZ_CBFHAM010000010.1"/>
</dbReference>
<evidence type="ECO:0008006" key="6">
    <source>
        <dbReference type="Google" id="ProtNLM"/>
    </source>
</evidence>
<feature type="signal peptide" evidence="1">
    <location>
        <begin position="1"/>
        <end position="30"/>
    </location>
</feature>
<dbReference type="EMBL" id="JAGTXB010000019">
    <property type="protein sequence ID" value="MBS0031081.1"/>
    <property type="molecule type" value="Genomic_DNA"/>
</dbReference>
<sequence length="858" mass="95655">MKKSNNRRFFLRNIAMTYLGVSALPMVALATNTGETRPAKEGADTPLADPANDRRFNDVYKGKYNNRIAFPIGGIGAGMFCIEGTGAISHMSVHHNPEMFYEPAMFAALSIKGGGARVLEGAIPEWKKFGMRDAGLGGTGGATWGLPRFKDATMKARFPFADINLKDPVMPVQVAIKGWSPFIPGDEDHASMPVGALEYHITNTGSKAEEFIFSYNARNFMRQADTLHTVRPMQNGFVLTQGAPEKAAEKQGHFAIFTAEPNTVVDHCWFRGGWFDPLTMVWNTLKDGNTRSTPPVEKDAPGGSLFVPFRLKPGEKKVIRLMMAWYVPDSKLRVGEDVSGKENAFGKYYKPWYSNRFKDIGEVTAYWNSNYDDLYKKTSLFTNTFYNSSLPAEVVEAVAANLTILKSATVMRQYDGRFWCWEGSGDTWGSCHGTCTHVWNYAQAVPHLFPALERSLRQTEFHENQNAEGHQGFRANIPISPLVHNFHSAADGQLGGIMKVYRDWRIGGDDEWLKQLFPLVKVSMDYCIRTWDPRGKGLVEEPHHNTYDIEFWGATGMCTSFYLGALSAITLMGKHLGEDVRKYSALYEKGKHNLETELYNGEYFIQKIQWTGLNAPDPVKAQSFSTQYADEAVVLLKKEGPKYQYGTGCLSDGILGSWIARVCGMDEPVDPAKTKSHLLAVHKYNLKKDLSNHVNPQRSTYALGDEGGLLLCSWPKGGMLSLPFVYSNEVWTGIEYQVASHLMFQGEVEKGLDIVRACRKRYDGTVRNPFNEYECGHWYARAMSSYGLLQGLTGARYDAIDKVLYIDSKIGDFTSFIATDKGFGTVSWKKGVPSLQVAYGSIPATQAIVGGKKIPLKA</sequence>
<dbReference type="PROSITE" id="PS51318">
    <property type="entry name" value="TAT"/>
    <property type="match status" value="1"/>
</dbReference>
<dbReference type="Proteomes" id="UP000676386">
    <property type="component" value="Unassembled WGS sequence"/>
</dbReference>
<comment type="caution">
    <text evidence="4">The sequence shown here is derived from an EMBL/GenBank/DDBJ whole genome shotgun (WGS) entry which is preliminary data.</text>
</comment>
<dbReference type="InterPro" id="IPR052566">
    <property type="entry name" value="Non-lysos_glucosylceramidase"/>
</dbReference>
<dbReference type="SUPFAM" id="SSF48208">
    <property type="entry name" value="Six-hairpin glycosidases"/>
    <property type="match status" value="1"/>
</dbReference>
<dbReference type="PANTHER" id="PTHR12654">
    <property type="entry name" value="BILE ACID BETA-GLUCOSIDASE-RELATED"/>
    <property type="match status" value="1"/>
</dbReference>
<evidence type="ECO:0000313" key="5">
    <source>
        <dbReference type="Proteomes" id="UP000676386"/>
    </source>
</evidence>
<accession>A0ABS5J787</accession>
<gene>
    <name evidence="4" type="ORF">KE626_27385</name>
</gene>
<dbReference type="Pfam" id="PF04685">
    <property type="entry name" value="DUF608"/>
    <property type="match status" value="1"/>
</dbReference>
<proteinExistence type="predicted"/>
<feature type="domain" description="Glycosyl-hydrolase family 116 catalytic region" evidence="2">
    <location>
        <begin position="483"/>
        <end position="788"/>
    </location>
</feature>
<dbReference type="InterPro" id="IPR006775">
    <property type="entry name" value="GH116_catalytic"/>
</dbReference>
<dbReference type="InterPro" id="IPR024462">
    <property type="entry name" value="GH116_N"/>
</dbReference>
<keyword evidence="1" id="KW-0732">Signal</keyword>
<dbReference type="Gene3D" id="1.50.10.10">
    <property type="match status" value="1"/>
</dbReference>
<dbReference type="PANTHER" id="PTHR12654:SF0">
    <property type="entry name" value="NON-LYSOSOMAL GLUCOSYLCERAMIDASE"/>
    <property type="match status" value="1"/>
</dbReference>
<dbReference type="InterPro" id="IPR012341">
    <property type="entry name" value="6hp_glycosidase-like_sf"/>
</dbReference>
<dbReference type="InterPro" id="IPR008928">
    <property type="entry name" value="6-hairpin_glycosidase_sf"/>
</dbReference>
<evidence type="ECO:0000259" key="3">
    <source>
        <dbReference type="Pfam" id="PF12215"/>
    </source>
</evidence>
<protein>
    <recommendedName>
        <fullName evidence="6">Beta-Glucocerebrosidase 2 N terminal</fullName>
    </recommendedName>
</protein>
<reference evidence="4 5" key="1">
    <citation type="submission" date="2021-04" db="EMBL/GenBank/DDBJ databases">
        <title>Chitinophaga sp. nov., isolated from the rhizosphere soil.</title>
        <authorList>
            <person name="He S."/>
        </authorList>
    </citation>
    <scope>NUCLEOTIDE SEQUENCE [LARGE SCALE GENOMIC DNA]</scope>
    <source>
        <strain evidence="4 5">2R12</strain>
    </source>
</reference>
<name>A0ABS5J787_9BACT</name>
<keyword evidence="5" id="KW-1185">Reference proteome</keyword>
<organism evidence="4 5">
    <name type="scientific">Chitinophaga hostae</name>
    <dbReference type="NCBI Taxonomy" id="2831022"/>
    <lineage>
        <taxon>Bacteria</taxon>
        <taxon>Pseudomonadati</taxon>
        <taxon>Bacteroidota</taxon>
        <taxon>Chitinophagia</taxon>
        <taxon>Chitinophagales</taxon>
        <taxon>Chitinophagaceae</taxon>
        <taxon>Chitinophaga</taxon>
    </lineage>
</organism>
<dbReference type="InterPro" id="IPR006311">
    <property type="entry name" value="TAT_signal"/>
</dbReference>
<evidence type="ECO:0000259" key="2">
    <source>
        <dbReference type="Pfam" id="PF04685"/>
    </source>
</evidence>
<evidence type="ECO:0000256" key="1">
    <source>
        <dbReference type="SAM" id="SignalP"/>
    </source>
</evidence>
<feature type="domain" description="Glycosyl-hydrolase family 116 N-terminal" evidence="3">
    <location>
        <begin position="69"/>
        <end position="373"/>
    </location>
</feature>
<dbReference type="Pfam" id="PF12215">
    <property type="entry name" value="Glyco_hydr_116N"/>
    <property type="match status" value="1"/>
</dbReference>
<feature type="chain" id="PRO_5047094379" description="Beta-Glucocerebrosidase 2 N terminal" evidence="1">
    <location>
        <begin position="31"/>
        <end position="858"/>
    </location>
</feature>